<evidence type="ECO:0000313" key="2">
    <source>
        <dbReference type="Proteomes" id="UP001642484"/>
    </source>
</evidence>
<comment type="caution">
    <text evidence="1">The sequence shown here is derived from an EMBL/GenBank/DDBJ whole genome shotgun (WGS) entry which is preliminary data.</text>
</comment>
<reference evidence="1 2" key="1">
    <citation type="submission" date="2024-02" db="EMBL/GenBank/DDBJ databases">
        <authorList>
            <person name="Chen Y."/>
            <person name="Shah S."/>
            <person name="Dougan E. K."/>
            <person name="Thang M."/>
            <person name="Chan C."/>
        </authorList>
    </citation>
    <scope>NUCLEOTIDE SEQUENCE [LARGE SCALE GENOMIC DNA]</scope>
</reference>
<protein>
    <submittedName>
        <fullName evidence="1">Uncharacterized protein</fullName>
    </submittedName>
</protein>
<name>A0ABP0KBF8_9DINO</name>
<proteinExistence type="predicted"/>
<organism evidence="1 2">
    <name type="scientific">Durusdinium trenchii</name>
    <dbReference type="NCBI Taxonomy" id="1381693"/>
    <lineage>
        <taxon>Eukaryota</taxon>
        <taxon>Sar</taxon>
        <taxon>Alveolata</taxon>
        <taxon>Dinophyceae</taxon>
        <taxon>Suessiales</taxon>
        <taxon>Symbiodiniaceae</taxon>
        <taxon>Durusdinium</taxon>
    </lineage>
</organism>
<dbReference type="EMBL" id="CAXAMN010007914">
    <property type="protein sequence ID" value="CAK9023394.1"/>
    <property type="molecule type" value="Genomic_DNA"/>
</dbReference>
<sequence length="105" mass="12091">MREWQISAAQTRERLREVIAEFQSQTVEGLQEAEIAVADARLLNQLARYAKLFALVELSEVMVPFMYLLVIGTLHTDTFGYNREHFFVFDQLGESYHDAMVSSSD</sequence>
<evidence type="ECO:0000313" key="1">
    <source>
        <dbReference type="EMBL" id="CAK9023394.1"/>
    </source>
</evidence>
<gene>
    <name evidence="1" type="ORF">CCMP2556_LOCUS15213</name>
</gene>
<accession>A0ABP0KBF8</accession>
<keyword evidence="2" id="KW-1185">Reference proteome</keyword>
<dbReference type="Proteomes" id="UP001642484">
    <property type="component" value="Unassembled WGS sequence"/>
</dbReference>